<name>A0AAW9SVL4_9RHOB</name>
<dbReference type="GO" id="GO:0046872">
    <property type="term" value="F:metal ion binding"/>
    <property type="evidence" value="ECO:0007669"/>
    <property type="project" value="UniProtKB-KW"/>
</dbReference>
<evidence type="ECO:0000256" key="4">
    <source>
        <dbReference type="ARBA" id="ARBA00022842"/>
    </source>
</evidence>
<dbReference type="AlphaFoldDB" id="A0AAW9SVL4"/>
<dbReference type="Pfam" id="PF03372">
    <property type="entry name" value="Exo_endo_phos"/>
    <property type="match status" value="1"/>
</dbReference>
<keyword evidence="6" id="KW-0464">Manganese</keyword>
<feature type="binding site" evidence="6">
    <location>
        <position position="257"/>
    </location>
    <ligand>
        <name>Mg(2+)</name>
        <dbReference type="ChEBI" id="CHEBI:18420"/>
        <label>1</label>
    </ligand>
</feature>
<dbReference type="RefSeq" id="WP_347168142.1">
    <property type="nucleotide sequence ID" value="NZ_JBDNCH010000004.1"/>
</dbReference>
<feature type="active site" description="Proton donor/acceptor" evidence="5">
    <location>
        <position position="150"/>
    </location>
</feature>
<feature type="site" description="Transition state stabilizer" evidence="7">
    <location>
        <position position="152"/>
    </location>
</feature>
<dbReference type="Proteomes" id="UP001428774">
    <property type="component" value="Unassembled WGS sequence"/>
</dbReference>
<dbReference type="EC" id="3.1.11.2" evidence="9"/>
<dbReference type="InterPro" id="IPR037493">
    <property type="entry name" value="ExoIII-like"/>
</dbReference>
<dbReference type="InterPro" id="IPR005135">
    <property type="entry name" value="Endo/exonuclease/phosphatase"/>
</dbReference>
<accession>A0AAW9SVL4</accession>
<evidence type="ECO:0000313" key="10">
    <source>
        <dbReference type="Proteomes" id="UP001428774"/>
    </source>
</evidence>
<proteinExistence type="inferred from homology"/>
<reference evidence="9 10" key="1">
    <citation type="submission" date="2024-05" db="EMBL/GenBank/DDBJ databases">
        <title>Genome sequence of Ponticoccus litoralis KCCM 90028.</title>
        <authorList>
            <person name="Kim J.M."/>
            <person name="Lee J.K."/>
            <person name="Choi B.J."/>
            <person name="Bayburt H."/>
            <person name="Baek J.H."/>
            <person name="Jeon C.O."/>
        </authorList>
    </citation>
    <scope>NUCLEOTIDE SEQUENCE [LARGE SCALE GENOMIC DNA]</scope>
    <source>
        <strain evidence="9 10">KCCM 90028</strain>
    </source>
</reference>
<protein>
    <submittedName>
        <fullName evidence="9">Exodeoxyribonuclease III</fullName>
        <ecNumber evidence="9">3.1.11.2</ecNumber>
    </submittedName>
</protein>
<dbReference type="GO" id="GO:0008311">
    <property type="term" value="F:double-stranded DNA 3'-5' DNA exonuclease activity"/>
    <property type="evidence" value="ECO:0007669"/>
    <property type="project" value="UniProtKB-EC"/>
</dbReference>
<comment type="cofactor">
    <cofactor evidence="6">
        <name>Mg(2+)</name>
        <dbReference type="ChEBI" id="CHEBI:18420"/>
    </cofactor>
    <cofactor evidence="6">
        <name>Mn(2+)</name>
        <dbReference type="ChEBI" id="CHEBI:29035"/>
    </cofactor>
    <text evidence="6">Probably binds two magnesium or manganese ions per subunit.</text>
</comment>
<evidence type="ECO:0000256" key="5">
    <source>
        <dbReference type="PIRSR" id="PIRSR604808-1"/>
    </source>
</evidence>
<dbReference type="InterPro" id="IPR036691">
    <property type="entry name" value="Endo/exonu/phosph_ase_sf"/>
</dbReference>
<dbReference type="PANTHER" id="PTHR43250">
    <property type="entry name" value="EXODEOXYRIBONUCLEASE III"/>
    <property type="match status" value="1"/>
</dbReference>
<dbReference type="EMBL" id="JBDNCH010000004">
    <property type="protein sequence ID" value="MEN9063033.1"/>
    <property type="molecule type" value="Genomic_DNA"/>
</dbReference>
<feature type="active site" evidence="5">
    <location>
        <position position="107"/>
    </location>
</feature>
<keyword evidence="4 6" id="KW-0460">Magnesium</keyword>
<gene>
    <name evidence="9" type="ORF">ABFB10_20695</name>
</gene>
<evidence type="ECO:0000256" key="1">
    <source>
        <dbReference type="ARBA" id="ARBA00007092"/>
    </source>
</evidence>
<evidence type="ECO:0000256" key="3">
    <source>
        <dbReference type="ARBA" id="ARBA00022801"/>
    </source>
</evidence>
<feature type="domain" description="Endonuclease/exonuclease/phosphatase" evidence="8">
    <location>
        <begin position="6"/>
        <end position="258"/>
    </location>
</feature>
<dbReference type="Gene3D" id="3.60.10.10">
    <property type="entry name" value="Endonuclease/exonuclease/phosphatase"/>
    <property type="match status" value="1"/>
</dbReference>
<feature type="site" description="Interaction with DNA substrate" evidence="7">
    <location>
        <position position="258"/>
    </location>
</feature>
<feature type="active site" description="Proton acceptor" evidence="5">
    <location>
        <position position="258"/>
    </location>
</feature>
<feature type="binding site" evidence="6">
    <location>
        <position position="152"/>
    </location>
    <ligand>
        <name>Mg(2+)</name>
        <dbReference type="ChEBI" id="CHEBI:18420"/>
        <label>1</label>
    </ligand>
</feature>
<dbReference type="InterPro" id="IPR004808">
    <property type="entry name" value="AP_endonuc_1"/>
</dbReference>
<evidence type="ECO:0000256" key="6">
    <source>
        <dbReference type="PIRSR" id="PIRSR604808-2"/>
    </source>
</evidence>
<feature type="binding site" evidence="6">
    <location>
        <position position="9"/>
    </location>
    <ligand>
        <name>Mg(2+)</name>
        <dbReference type="ChEBI" id="CHEBI:18420"/>
        <label>1</label>
    </ligand>
</feature>
<evidence type="ECO:0000259" key="8">
    <source>
        <dbReference type="Pfam" id="PF03372"/>
    </source>
</evidence>
<keyword evidence="3 9" id="KW-0378">Hydrolase</keyword>
<evidence type="ECO:0000256" key="2">
    <source>
        <dbReference type="ARBA" id="ARBA00022723"/>
    </source>
</evidence>
<dbReference type="NCBIfam" id="TIGR00633">
    <property type="entry name" value="xth"/>
    <property type="match status" value="1"/>
</dbReference>
<comment type="caution">
    <text evidence="9">The sequence shown here is derived from an EMBL/GenBank/DDBJ whole genome shotgun (WGS) entry which is preliminary data.</text>
</comment>
<evidence type="ECO:0000313" key="9">
    <source>
        <dbReference type="EMBL" id="MEN9063033.1"/>
    </source>
</evidence>
<feature type="site" description="Important for catalytic activity" evidence="7">
    <location>
        <position position="228"/>
    </location>
</feature>
<dbReference type="PROSITE" id="PS51435">
    <property type="entry name" value="AP_NUCLEASE_F1_4"/>
    <property type="match status" value="1"/>
</dbReference>
<organism evidence="9 10">
    <name type="scientific">Ponticoccus litoralis</name>
    <dbReference type="NCBI Taxonomy" id="422297"/>
    <lineage>
        <taxon>Bacteria</taxon>
        <taxon>Pseudomonadati</taxon>
        <taxon>Pseudomonadota</taxon>
        <taxon>Alphaproteobacteria</taxon>
        <taxon>Rhodobacterales</taxon>
        <taxon>Roseobacteraceae</taxon>
        <taxon>Ponticoccus</taxon>
    </lineage>
</organism>
<feature type="binding site" evidence="6">
    <location>
        <position position="258"/>
    </location>
    <ligand>
        <name>Mg(2+)</name>
        <dbReference type="ChEBI" id="CHEBI:18420"/>
        <label>1</label>
    </ligand>
</feature>
<feature type="binding site" evidence="6">
    <location>
        <position position="150"/>
    </location>
    <ligand>
        <name>Mg(2+)</name>
        <dbReference type="ChEBI" id="CHEBI:18420"/>
        <label>1</label>
    </ligand>
</feature>
<keyword evidence="10" id="KW-1185">Reference proteome</keyword>
<evidence type="ECO:0000256" key="7">
    <source>
        <dbReference type="PIRSR" id="PIRSR604808-3"/>
    </source>
</evidence>
<dbReference type="GO" id="GO:0006281">
    <property type="term" value="P:DNA repair"/>
    <property type="evidence" value="ECO:0007669"/>
    <property type="project" value="InterPro"/>
</dbReference>
<comment type="similarity">
    <text evidence="1">Belongs to the DNA repair enzymes AP/ExoA family.</text>
</comment>
<sequence>MTFTVVSWNINSLVPRLKVVTRLLDEESPDVLCLQKCKVAKESFPVRAFTERGYTHHEIRDQDDVNGVAIFSKRPISEVESKNFTGAAEARHLFARLENGVGIHNMYFPAGGSQPDARIDPGFQEKLDFLDNVCGYFDAQKPQKSVLVGDLNIAPTKDDVYDHALLRSQVTHSAQEGEILEKVQKSGAWVDVMRKTQPEGALYSWWAYRWWDANAPVGDKKDRGRRLDHIWATPDLADQLDTSWVHRPARDWKGTSDHAPVFARFNL</sequence>
<keyword evidence="2 6" id="KW-0479">Metal-binding</keyword>
<dbReference type="SUPFAM" id="SSF56219">
    <property type="entry name" value="DNase I-like"/>
    <property type="match status" value="1"/>
</dbReference>
<dbReference type="PANTHER" id="PTHR43250:SF2">
    <property type="entry name" value="EXODEOXYRIBONUCLEASE III"/>
    <property type="match status" value="1"/>
</dbReference>